<organism evidence="3 4">
    <name type="scientific">Xanthobacter tagetidis</name>
    <dbReference type="NCBI Taxonomy" id="60216"/>
    <lineage>
        <taxon>Bacteria</taxon>
        <taxon>Pseudomonadati</taxon>
        <taxon>Pseudomonadota</taxon>
        <taxon>Alphaproteobacteria</taxon>
        <taxon>Hyphomicrobiales</taxon>
        <taxon>Xanthobacteraceae</taxon>
        <taxon>Xanthobacter</taxon>
    </lineage>
</organism>
<reference evidence="3 4" key="1">
    <citation type="submission" date="2018-10" db="EMBL/GenBank/DDBJ databases">
        <title>Xanthobacter tagetidis genome sequencing and assembly.</title>
        <authorList>
            <person name="Maclea K.S."/>
            <person name="Goen A.E."/>
            <person name="Fatima S.A."/>
        </authorList>
    </citation>
    <scope>NUCLEOTIDE SEQUENCE [LARGE SCALE GENOMIC DNA]</scope>
    <source>
        <strain evidence="3 4">ATCC 700314</strain>
    </source>
</reference>
<dbReference type="FunFam" id="3.90.960.10:FF:000005">
    <property type="entry name" value="Putative prolyl-tRNA synthetase"/>
    <property type="match status" value="1"/>
</dbReference>
<dbReference type="GO" id="GO:0002161">
    <property type="term" value="F:aminoacyl-tRNA deacylase activity"/>
    <property type="evidence" value="ECO:0007669"/>
    <property type="project" value="InterPro"/>
</dbReference>
<dbReference type="PANTHER" id="PTHR31423:SF3">
    <property type="entry name" value="PROLYL-TRNA SYNTHETASE ASSOCIATED DOMAIN-CONTAINING PROTEIN 1-RELATED"/>
    <property type="match status" value="1"/>
</dbReference>
<feature type="domain" description="YbaK/aminoacyl-tRNA synthetase-associated" evidence="2">
    <location>
        <begin position="24"/>
        <end position="149"/>
    </location>
</feature>
<dbReference type="GO" id="GO:0004812">
    <property type="term" value="F:aminoacyl-tRNA ligase activity"/>
    <property type="evidence" value="ECO:0007669"/>
    <property type="project" value="UniProtKB-KW"/>
</dbReference>
<dbReference type="CDD" id="cd04335">
    <property type="entry name" value="PrdX_deacylase"/>
    <property type="match status" value="1"/>
</dbReference>
<comment type="similarity">
    <text evidence="1">Belongs to the PRORSD1 family.</text>
</comment>
<dbReference type="InterPro" id="IPR007214">
    <property type="entry name" value="YbaK/aa-tRNA-synth-assoc-dom"/>
</dbReference>
<proteinExistence type="inferred from homology"/>
<sequence length="172" mass="18508">MQHDPDSLLDLLVRHRIASQTFDHPPLHTVAESKALRGVLPGAQTKNLFLRDGKKSYFLVSVAEDAPVNLKALRDPLGARGSLSFASAEALYEMLGVLPGSVSLLALANDTAQLVNVAIDRTLMRADAIGCHPLTNTRTTVLAPEALKAFLKLTGHRMQEIDLPAPRADGQA</sequence>
<keyword evidence="4" id="KW-1185">Reference proteome</keyword>
<dbReference type="RefSeq" id="WP_121625032.1">
    <property type="nucleotide sequence ID" value="NZ_JBAFVW010000017.1"/>
</dbReference>
<name>A0A3L7A4N3_9HYPH</name>
<evidence type="ECO:0000313" key="3">
    <source>
        <dbReference type="EMBL" id="RLP74252.1"/>
    </source>
</evidence>
<protein>
    <submittedName>
        <fullName evidence="3">Prolyl-tRNA synthetase associated domain-containing protein</fullName>
    </submittedName>
</protein>
<evidence type="ECO:0000313" key="4">
    <source>
        <dbReference type="Proteomes" id="UP000269692"/>
    </source>
</evidence>
<keyword evidence="3" id="KW-0030">Aminoacyl-tRNA synthetase</keyword>
<comment type="caution">
    <text evidence="3">The sequence shown here is derived from an EMBL/GenBank/DDBJ whole genome shotgun (WGS) entry which is preliminary data.</text>
</comment>
<evidence type="ECO:0000256" key="1">
    <source>
        <dbReference type="ARBA" id="ARBA00010201"/>
    </source>
</evidence>
<evidence type="ECO:0000259" key="2">
    <source>
        <dbReference type="Pfam" id="PF04073"/>
    </source>
</evidence>
<dbReference type="SUPFAM" id="SSF55826">
    <property type="entry name" value="YbaK/ProRS associated domain"/>
    <property type="match status" value="1"/>
</dbReference>
<gene>
    <name evidence="3" type="ORF">D9R14_19220</name>
</gene>
<dbReference type="Pfam" id="PF04073">
    <property type="entry name" value="tRNA_edit"/>
    <property type="match status" value="1"/>
</dbReference>
<dbReference type="InterPro" id="IPR040285">
    <property type="entry name" value="ProX/PRXD1"/>
</dbReference>
<dbReference type="PANTHER" id="PTHR31423">
    <property type="entry name" value="YBAK DOMAIN-CONTAINING PROTEIN"/>
    <property type="match status" value="1"/>
</dbReference>
<dbReference type="AlphaFoldDB" id="A0A3L7A4N3"/>
<dbReference type="InterPro" id="IPR036754">
    <property type="entry name" value="YbaK/aa-tRNA-synt-asso_dom_sf"/>
</dbReference>
<dbReference type="Proteomes" id="UP000269692">
    <property type="component" value="Unassembled WGS sequence"/>
</dbReference>
<keyword evidence="3" id="KW-0436">Ligase</keyword>
<dbReference type="OrthoDB" id="5145315at2"/>
<dbReference type="Gene3D" id="3.90.960.10">
    <property type="entry name" value="YbaK/aminoacyl-tRNA synthetase-associated domain"/>
    <property type="match status" value="1"/>
</dbReference>
<dbReference type="EMBL" id="RCTF01000020">
    <property type="protein sequence ID" value="RLP74252.1"/>
    <property type="molecule type" value="Genomic_DNA"/>
</dbReference>
<accession>A0A3L7A4N3</accession>